<name>A0A1J4KA78_9EUKA</name>
<keyword evidence="2" id="KW-1185">Reference proteome</keyword>
<dbReference type="InterPro" id="IPR016024">
    <property type="entry name" value="ARM-type_fold"/>
</dbReference>
<dbReference type="AlphaFoldDB" id="A0A1J4KA78"/>
<dbReference type="SUPFAM" id="SSF48371">
    <property type="entry name" value="ARM repeat"/>
    <property type="match status" value="1"/>
</dbReference>
<organism evidence="1 2">
    <name type="scientific">Tritrichomonas foetus</name>
    <dbReference type="NCBI Taxonomy" id="1144522"/>
    <lineage>
        <taxon>Eukaryota</taxon>
        <taxon>Metamonada</taxon>
        <taxon>Parabasalia</taxon>
        <taxon>Tritrichomonadida</taxon>
        <taxon>Tritrichomonadidae</taxon>
        <taxon>Tritrichomonas</taxon>
    </lineage>
</organism>
<evidence type="ECO:0000313" key="2">
    <source>
        <dbReference type="Proteomes" id="UP000179807"/>
    </source>
</evidence>
<accession>A0A1J4KA78</accession>
<proteinExistence type="predicted"/>
<comment type="caution">
    <text evidence="1">The sequence shown here is derived from an EMBL/GenBank/DDBJ whole genome shotgun (WGS) entry which is preliminary data.</text>
</comment>
<dbReference type="GeneID" id="94826904"/>
<gene>
    <name evidence="1" type="ORF">TRFO_04951</name>
</gene>
<dbReference type="Gene3D" id="1.25.10.10">
    <property type="entry name" value="Leucine-rich Repeat Variant"/>
    <property type="match status" value="1"/>
</dbReference>
<dbReference type="RefSeq" id="XP_068361463.1">
    <property type="nucleotide sequence ID" value="XM_068492200.1"/>
</dbReference>
<sequence>MMNYKSEISSNYSNFYQKHGNVIQERIKFFNEEEEDDDVDINDQFILQNAVESINNFKSFIEADDSQSINCLKFVIQNVKKCNKEIIPVFFDNNFAISLINLFLKHHSIELRTLCIQLIWYIQDTFPIFLSYFWDANLVDALFETINQKPPIKIMTYCIFSVNNFLFQFKEEYHSKFESFLSVELMYNIFKSYESSSPKILAQLFKGLLSITQKISEFPLNQNDTLSAINLITILANTRLVDLFYLGLRIILNMAETHSFQYEDFIDTQLDRFVYHELTNGSNYAKVIACDILCYFIDNGHNCSFICADDILDNIDNKDQMEASNANIKLLATLIKNDQPNGGYIELIVTPHDNNYDVATICVNIVNGGFETMTTSAHCLLDIFEKVHPSLMIHLVQHFVVEALVYILGWEDDDYIIHALVSLKSLFDFAHSINEFDNVMNMALKYNIAEELMVLLDSENETVVRLSTNLQEYIGIDLE</sequence>
<protein>
    <submittedName>
        <fullName evidence="1">Uncharacterized protein</fullName>
    </submittedName>
</protein>
<dbReference type="EMBL" id="MLAK01000671">
    <property type="protein sequence ID" value="OHT08327.1"/>
    <property type="molecule type" value="Genomic_DNA"/>
</dbReference>
<evidence type="ECO:0000313" key="1">
    <source>
        <dbReference type="EMBL" id="OHT08327.1"/>
    </source>
</evidence>
<reference evidence="1" key="1">
    <citation type="submission" date="2016-10" db="EMBL/GenBank/DDBJ databases">
        <authorList>
            <person name="Benchimol M."/>
            <person name="Almeida L.G."/>
            <person name="Vasconcelos A.T."/>
            <person name="Perreira-Neves A."/>
            <person name="Rosa I.A."/>
            <person name="Tasca T."/>
            <person name="Bogo M.R."/>
            <person name="de Souza W."/>
        </authorList>
    </citation>
    <scope>NUCLEOTIDE SEQUENCE [LARGE SCALE GENOMIC DNA]</scope>
    <source>
        <strain evidence="1">K</strain>
    </source>
</reference>
<dbReference type="Proteomes" id="UP000179807">
    <property type="component" value="Unassembled WGS sequence"/>
</dbReference>
<dbReference type="VEuPathDB" id="TrichDB:TRFO_04951"/>
<dbReference type="InterPro" id="IPR011989">
    <property type="entry name" value="ARM-like"/>
</dbReference>